<name>D0LQN7_HALO1</name>
<dbReference type="HOGENOM" id="CLU_100997_5_2_7"/>
<dbReference type="RefSeq" id="WP_012826216.1">
    <property type="nucleotide sequence ID" value="NC_013440.1"/>
</dbReference>
<evidence type="ECO:0000256" key="1">
    <source>
        <dbReference type="SAM" id="SignalP"/>
    </source>
</evidence>
<organism evidence="2 3">
    <name type="scientific">Haliangium ochraceum (strain DSM 14365 / JCM 11303 / SMP-2)</name>
    <dbReference type="NCBI Taxonomy" id="502025"/>
    <lineage>
        <taxon>Bacteria</taxon>
        <taxon>Pseudomonadati</taxon>
        <taxon>Myxococcota</taxon>
        <taxon>Polyangia</taxon>
        <taxon>Haliangiales</taxon>
        <taxon>Kofleriaceae</taxon>
        <taxon>Haliangium</taxon>
    </lineage>
</organism>
<dbReference type="AlphaFoldDB" id="D0LQN7"/>
<dbReference type="SUPFAM" id="SSF54427">
    <property type="entry name" value="NTF2-like"/>
    <property type="match status" value="1"/>
</dbReference>
<dbReference type="KEGG" id="hoh:Hoch_0996"/>
<keyword evidence="1" id="KW-0732">Signal</keyword>
<dbReference type="EMBL" id="CP001804">
    <property type="protein sequence ID" value="ACY13597.1"/>
    <property type="molecule type" value="Genomic_DNA"/>
</dbReference>
<gene>
    <name evidence="2" type="ordered locus">Hoch_0996</name>
</gene>
<dbReference type="InterPro" id="IPR009959">
    <property type="entry name" value="Cyclase_SnoaL-like"/>
</dbReference>
<evidence type="ECO:0000313" key="3">
    <source>
        <dbReference type="Proteomes" id="UP000001880"/>
    </source>
</evidence>
<dbReference type="Pfam" id="PF07366">
    <property type="entry name" value="SnoaL"/>
    <property type="match status" value="1"/>
</dbReference>
<sequence>MMKHFVFALLISLSVTPMLAACDNDAEAQEPDEMSREEMISLVQNFYDLLSDPTTSEADARTAEFMDDDWASTPTPLGGPGRAGFVTTLGAFGQLIPDLDWEVQEMLVDGDRVVVRSIARGTPAGPFLGVDPATGRSFEIMTIDIHTVEDGLMVRSYHVEDWATAMAQLTAAE</sequence>
<dbReference type="STRING" id="502025.Hoch_0996"/>
<evidence type="ECO:0000313" key="2">
    <source>
        <dbReference type="EMBL" id="ACY13597.1"/>
    </source>
</evidence>
<dbReference type="Proteomes" id="UP000001880">
    <property type="component" value="Chromosome"/>
</dbReference>
<dbReference type="eggNOG" id="COG5485">
    <property type="taxonomic scope" value="Bacteria"/>
</dbReference>
<evidence type="ECO:0008006" key="4">
    <source>
        <dbReference type="Google" id="ProtNLM"/>
    </source>
</evidence>
<proteinExistence type="predicted"/>
<dbReference type="Gene3D" id="3.10.450.50">
    <property type="match status" value="1"/>
</dbReference>
<feature type="signal peptide" evidence="1">
    <location>
        <begin position="1"/>
        <end position="20"/>
    </location>
</feature>
<accession>D0LQN7</accession>
<keyword evidence="3" id="KW-1185">Reference proteome</keyword>
<dbReference type="PANTHER" id="PTHR38436">
    <property type="entry name" value="POLYKETIDE CYCLASE SNOAL-LIKE DOMAIN"/>
    <property type="match status" value="1"/>
</dbReference>
<dbReference type="InterPro" id="IPR032710">
    <property type="entry name" value="NTF2-like_dom_sf"/>
</dbReference>
<protein>
    <recommendedName>
        <fullName evidence="4">Ester cyclase</fullName>
    </recommendedName>
</protein>
<dbReference type="GO" id="GO:0030638">
    <property type="term" value="P:polyketide metabolic process"/>
    <property type="evidence" value="ECO:0007669"/>
    <property type="project" value="InterPro"/>
</dbReference>
<dbReference type="PANTHER" id="PTHR38436:SF1">
    <property type="entry name" value="ESTER CYCLASE"/>
    <property type="match status" value="1"/>
</dbReference>
<reference evidence="2 3" key="1">
    <citation type="journal article" date="2010" name="Stand. Genomic Sci.">
        <title>Complete genome sequence of Haliangium ochraceum type strain (SMP-2).</title>
        <authorList>
            <consortium name="US DOE Joint Genome Institute (JGI-PGF)"/>
            <person name="Ivanova N."/>
            <person name="Daum C."/>
            <person name="Lang E."/>
            <person name="Abt B."/>
            <person name="Kopitz M."/>
            <person name="Saunders E."/>
            <person name="Lapidus A."/>
            <person name="Lucas S."/>
            <person name="Glavina Del Rio T."/>
            <person name="Nolan M."/>
            <person name="Tice H."/>
            <person name="Copeland A."/>
            <person name="Cheng J.F."/>
            <person name="Chen F."/>
            <person name="Bruce D."/>
            <person name="Goodwin L."/>
            <person name="Pitluck S."/>
            <person name="Mavromatis K."/>
            <person name="Pati A."/>
            <person name="Mikhailova N."/>
            <person name="Chen A."/>
            <person name="Palaniappan K."/>
            <person name="Land M."/>
            <person name="Hauser L."/>
            <person name="Chang Y.J."/>
            <person name="Jeffries C.D."/>
            <person name="Detter J.C."/>
            <person name="Brettin T."/>
            <person name="Rohde M."/>
            <person name="Goker M."/>
            <person name="Bristow J."/>
            <person name="Markowitz V."/>
            <person name="Eisen J.A."/>
            <person name="Hugenholtz P."/>
            <person name="Kyrpides N.C."/>
            <person name="Klenk H.P."/>
        </authorList>
    </citation>
    <scope>NUCLEOTIDE SEQUENCE [LARGE SCALE GENOMIC DNA]</scope>
    <source>
        <strain evidence="3">DSM 14365 / CIP 107738 / JCM 11303 / AJ 13395 / SMP-2</strain>
    </source>
</reference>
<feature type="chain" id="PRO_5003011465" description="Ester cyclase" evidence="1">
    <location>
        <begin position="21"/>
        <end position="173"/>
    </location>
</feature>
<dbReference type="PROSITE" id="PS51257">
    <property type="entry name" value="PROKAR_LIPOPROTEIN"/>
    <property type="match status" value="1"/>
</dbReference>